<evidence type="ECO:0000256" key="8">
    <source>
        <dbReference type="ARBA" id="ARBA00023012"/>
    </source>
</evidence>
<evidence type="ECO:0000256" key="6">
    <source>
        <dbReference type="ARBA" id="ARBA00022777"/>
    </source>
</evidence>
<evidence type="ECO:0000313" key="11">
    <source>
        <dbReference type="EMBL" id="GAA4267791.1"/>
    </source>
</evidence>
<comment type="caution">
    <text evidence="11">The sequence shown here is derived from an EMBL/GenBank/DDBJ whole genome shotgun (WGS) entry which is preliminary data.</text>
</comment>
<protein>
    <recommendedName>
        <fullName evidence="2">histidine kinase</fullName>
        <ecNumber evidence="2">2.7.13.3</ecNumber>
    </recommendedName>
</protein>
<feature type="transmembrane region" description="Helical" evidence="9">
    <location>
        <begin position="20"/>
        <end position="41"/>
    </location>
</feature>
<dbReference type="EMBL" id="BAABAU010000007">
    <property type="protein sequence ID" value="GAA4267791.1"/>
    <property type="molecule type" value="Genomic_DNA"/>
</dbReference>
<keyword evidence="9" id="KW-0812">Transmembrane</keyword>
<feature type="transmembrane region" description="Helical" evidence="9">
    <location>
        <begin position="122"/>
        <end position="144"/>
    </location>
</feature>
<reference evidence="12" key="1">
    <citation type="journal article" date="2019" name="Int. J. Syst. Evol. Microbiol.">
        <title>The Global Catalogue of Microorganisms (GCM) 10K type strain sequencing project: providing services to taxonomists for standard genome sequencing and annotation.</title>
        <authorList>
            <consortium name="The Broad Institute Genomics Platform"/>
            <consortium name="The Broad Institute Genome Sequencing Center for Infectious Disease"/>
            <person name="Wu L."/>
            <person name="Ma J."/>
        </authorList>
    </citation>
    <scope>NUCLEOTIDE SEQUENCE [LARGE SCALE GENOMIC DNA]</scope>
    <source>
        <strain evidence="12">JCM 17442</strain>
    </source>
</reference>
<keyword evidence="4" id="KW-0808">Transferase</keyword>
<dbReference type="Pfam" id="PF07730">
    <property type="entry name" value="HisKA_3"/>
    <property type="match status" value="1"/>
</dbReference>
<evidence type="ECO:0000313" key="12">
    <source>
        <dbReference type="Proteomes" id="UP001501594"/>
    </source>
</evidence>
<feature type="transmembrane region" description="Helical" evidence="9">
    <location>
        <begin position="190"/>
        <end position="213"/>
    </location>
</feature>
<gene>
    <name evidence="11" type="ORF">GCM10022256_34030</name>
</gene>
<dbReference type="PANTHER" id="PTHR24421:SF10">
    <property type="entry name" value="NITRATE_NITRITE SENSOR PROTEIN NARQ"/>
    <property type="match status" value="1"/>
</dbReference>
<dbReference type="SUPFAM" id="SSF55874">
    <property type="entry name" value="ATPase domain of HSP90 chaperone/DNA topoisomerase II/histidine kinase"/>
    <property type="match status" value="1"/>
</dbReference>
<dbReference type="Pfam" id="PF13796">
    <property type="entry name" value="Sensor"/>
    <property type="match status" value="1"/>
</dbReference>
<evidence type="ECO:0000256" key="2">
    <source>
        <dbReference type="ARBA" id="ARBA00012438"/>
    </source>
</evidence>
<keyword evidence="9" id="KW-0472">Membrane</keyword>
<dbReference type="InterPro" id="IPR036890">
    <property type="entry name" value="HATPase_C_sf"/>
</dbReference>
<proteinExistence type="predicted"/>
<dbReference type="InterPro" id="IPR011712">
    <property type="entry name" value="Sig_transdc_His_kin_sub3_dim/P"/>
</dbReference>
<dbReference type="CDD" id="cd16917">
    <property type="entry name" value="HATPase_UhpB-NarQ-NarX-like"/>
    <property type="match status" value="1"/>
</dbReference>
<dbReference type="Gene3D" id="3.30.565.10">
    <property type="entry name" value="Histidine kinase-like ATPase, C-terminal domain"/>
    <property type="match status" value="1"/>
</dbReference>
<dbReference type="Gene3D" id="1.20.5.1930">
    <property type="match status" value="1"/>
</dbReference>
<name>A0ABP8E6T5_9MICO</name>
<dbReference type="EC" id="2.7.13.3" evidence="2"/>
<keyword evidence="3" id="KW-0597">Phosphoprotein</keyword>
<organism evidence="11 12">
    <name type="scientific">Frondihabitans peucedani</name>
    <dbReference type="NCBI Taxonomy" id="598626"/>
    <lineage>
        <taxon>Bacteria</taxon>
        <taxon>Bacillati</taxon>
        <taxon>Actinomycetota</taxon>
        <taxon>Actinomycetes</taxon>
        <taxon>Micrococcales</taxon>
        <taxon>Microbacteriaceae</taxon>
        <taxon>Frondihabitans</taxon>
    </lineage>
</organism>
<dbReference type="InterPro" id="IPR003594">
    <property type="entry name" value="HATPase_dom"/>
</dbReference>
<keyword evidence="5" id="KW-0547">Nucleotide-binding</keyword>
<evidence type="ECO:0000259" key="10">
    <source>
        <dbReference type="SMART" id="SM00387"/>
    </source>
</evidence>
<keyword evidence="7" id="KW-0067">ATP-binding</keyword>
<dbReference type="InterPro" id="IPR050482">
    <property type="entry name" value="Sensor_HK_TwoCompSys"/>
</dbReference>
<dbReference type="Pfam" id="PF02518">
    <property type="entry name" value="HATPase_c"/>
    <property type="match status" value="1"/>
</dbReference>
<evidence type="ECO:0000256" key="9">
    <source>
        <dbReference type="SAM" id="Phobius"/>
    </source>
</evidence>
<sequence length="462" mass="49507">MTETRLRPARAYLRRWRLLLPELGFLLALLPVTIVFSVVLWTGLGLGIGTAVLWIGLPTTVGTLLLSRRLGEFELARLRAAGRPAIETPDWGARRSGGTLWRRLLAVIADGRTWSYWAHGAVIELVVGSVTWSIALAWTAVALAGPTYWFWGRSVSHGGTESWTHVESLGWIPGYRPETTPDGLFAGESVYYGVVGGVFLLTLPLVVHGLVLLHEVVARTMLGEGASAILRREIADSEEARGLAILAEDDALRRLERDIHDGPQQSLLRVQFDLSSSLRAVSGDDERLRPLLENALALTKDTLEELRDLSRGMAPPLLQDRGLPSAIRSLAARNPVPTTVSLDLPGDSAAAATLERSAYFIVSELLANVAKHSGAAAASVSLRIEADSGRDLLPGRRPALVLEVADDGSGGAAPVGGHGLDGLRARVAGLRGTMTIESPRGGPTRVVVTLPLGAPDEWAPVR</sequence>
<dbReference type="RefSeq" id="WP_344798419.1">
    <property type="nucleotide sequence ID" value="NZ_BAABAU010000007.1"/>
</dbReference>
<keyword evidence="8" id="KW-0902">Two-component regulatory system</keyword>
<feature type="transmembrane region" description="Helical" evidence="9">
    <location>
        <begin position="47"/>
        <end position="67"/>
    </location>
</feature>
<evidence type="ECO:0000256" key="4">
    <source>
        <dbReference type="ARBA" id="ARBA00022679"/>
    </source>
</evidence>
<dbReference type="InterPro" id="IPR025828">
    <property type="entry name" value="Put_sensor_dom"/>
</dbReference>
<dbReference type="SMART" id="SM00387">
    <property type="entry name" value="HATPase_c"/>
    <property type="match status" value="1"/>
</dbReference>
<keyword evidence="12" id="KW-1185">Reference proteome</keyword>
<keyword evidence="6 11" id="KW-0418">Kinase</keyword>
<dbReference type="GO" id="GO:0016301">
    <property type="term" value="F:kinase activity"/>
    <property type="evidence" value="ECO:0007669"/>
    <property type="project" value="UniProtKB-KW"/>
</dbReference>
<keyword evidence="9" id="KW-1133">Transmembrane helix</keyword>
<evidence type="ECO:0000256" key="5">
    <source>
        <dbReference type="ARBA" id="ARBA00022741"/>
    </source>
</evidence>
<evidence type="ECO:0000256" key="1">
    <source>
        <dbReference type="ARBA" id="ARBA00000085"/>
    </source>
</evidence>
<dbReference type="PANTHER" id="PTHR24421">
    <property type="entry name" value="NITRATE/NITRITE SENSOR PROTEIN NARX-RELATED"/>
    <property type="match status" value="1"/>
</dbReference>
<dbReference type="Proteomes" id="UP001501594">
    <property type="component" value="Unassembled WGS sequence"/>
</dbReference>
<feature type="domain" description="Histidine kinase/HSP90-like ATPase" evidence="10">
    <location>
        <begin position="353"/>
        <end position="454"/>
    </location>
</feature>
<evidence type="ECO:0000256" key="3">
    <source>
        <dbReference type="ARBA" id="ARBA00022553"/>
    </source>
</evidence>
<accession>A0ABP8E6T5</accession>
<evidence type="ECO:0000256" key="7">
    <source>
        <dbReference type="ARBA" id="ARBA00022840"/>
    </source>
</evidence>
<comment type="catalytic activity">
    <reaction evidence="1">
        <text>ATP + protein L-histidine = ADP + protein N-phospho-L-histidine.</text>
        <dbReference type="EC" id="2.7.13.3"/>
    </reaction>
</comment>